<evidence type="ECO:0000256" key="1">
    <source>
        <dbReference type="ARBA" id="ARBA00009176"/>
    </source>
</evidence>
<feature type="domain" description="Inosine/uridine-preferring nucleoside hydrolase" evidence="2">
    <location>
        <begin position="15"/>
        <end position="156"/>
    </location>
</feature>
<dbReference type="Pfam" id="PF01156">
    <property type="entry name" value="IU_nuc_hydro"/>
    <property type="match status" value="1"/>
</dbReference>
<comment type="similarity">
    <text evidence="1">Belongs to the IUNH family.</text>
</comment>
<dbReference type="PANTHER" id="PTHR46692">
    <property type="entry name" value="INOSINE-URIDINE PREFERRING NUCLEOSIDE HYDROLASE FAMILY PROTEIN"/>
    <property type="match status" value="1"/>
</dbReference>
<proteinExistence type="inferred from homology"/>
<organism evidence="3">
    <name type="scientific">Rhizophora mucronata</name>
    <name type="common">Asiatic mangrove</name>
    <dbReference type="NCBI Taxonomy" id="61149"/>
    <lineage>
        <taxon>Eukaryota</taxon>
        <taxon>Viridiplantae</taxon>
        <taxon>Streptophyta</taxon>
        <taxon>Embryophyta</taxon>
        <taxon>Tracheophyta</taxon>
        <taxon>Spermatophyta</taxon>
        <taxon>Magnoliopsida</taxon>
        <taxon>eudicotyledons</taxon>
        <taxon>Gunneridae</taxon>
        <taxon>Pentapetalae</taxon>
        <taxon>rosids</taxon>
        <taxon>fabids</taxon>
        <taxon>Malpighiales</taxon>
        <taxon>Rhizophoraceae</taxon>
        <taxon>Rhizophora</taxon>
    </lineage>
</organism>
<dbReference type="InterPro" id="IPR036452">
    <property type="entry name" value="Ribo_hydro-like"/>
</dbReference>
<dbReference type="EMBL" id="GGEC01055226">
    <property type="protein sequence ID" value="MBX35710.1"/>
    <property type="molecule type" value="Transcribed_RNA"/>
</dbReference>
<dbReference type="AlphaFoldDB" id="A0A2P2MZQ9"/>
<evidence type="ECO:0000313" key="3">
    <source>
        <dbReference type="EMBL" id="MBX35710.1"/>
    </source>
</evidence>
<name>A0A2P2MZQ9_RHIMU</name>
<dbReference type="PANTHER" id="PTHR46692:SF1">
    <property type="entry name" value="NUCLEOSIDE HYDROLASE 3-RELATED"/>
    <property type="match status" value="1"/>
</dbReference>
<dbReference type="Gene3D" id="3.90.245.10">
    <property type="entry name" value="Ribonucleoside hydrolase-like"/>
    <property type="match status" value="1"/>
</dbReference>
<sequence>MGHSKGNPFMVHPNEHTELNMFLDPLAVKTVFESSLDITLIPLGAQRSVSSFSEILQRLENASKTPEALFAHRLLSRIDDLQKVHHRYRHMDTFLGEILGAVVLANDQTTLKTTFQSKPIKVIADGVESRDGLILIDRKHGKTVKILQNVDSAAYYDLFANQLGVKEQSAVIGSFDEQRRVWSMPTNETEKTSQLI</sequence>
<protein>
    <recommendedName>
        <fullName evidence="2">Inosine/uridine-preferring nucleoside hydrolase domain-containing protein</fullName>
    </recommendedName>
</protein>
<accession>A0A2P2MZQ9</accession>
<dbReference type="GO" id="GO:0016799">
    <property type="term" value="F:hydrolase activity, hydrolyzing N-glycosyl compounds"/>
    <property type="evidence" value="ECO:0007669"/>
    <property type="project" value="InterPro"/>
</dbReference>
<dbReference type="SUPFAM" id="SSF53590">
    <property type="entry name" value="Nucleoside hydrolase"/>
    <property type="match status" value="1"/>
</dbReference>
<dbReference type="InterPro" id="IPR001910">
    <property type="entry name" value="Inosine/uridine_hydrolase_dom"/>
</dbReference>
<evidence type="ECO:0000259" key="2">
    <source>
        <dbReference type="Pfam" id="PF01156"/>
    </source>
</evidence>
<reference evidence="3" key="1">
    <citation type="submission" date="2018-02" db="EMBL/GenBank/DDBJ databases">
        <title>Rhizophora mucronata_Transcriptome.</title>
        <authorList>
            <person name="Meera S.P."/>
            <person name="Sreeshan A."/>
            <person name="Augustine A."/>
        </authorList>
    </citation>
    <scope>NUCLEOTIDE SEQUENCE</scope>
    <source>
        <tissue evidence="3">Leaf</tissue>
    </source>
</reference>